<reference evidence="3" key="3">
    <citation type="submission" date="2015-04" db="UniProtKB">
        <authorList>
            <consortium name="EnsemblPlants"/>
        </authorList>
    </citation>
    <scope>IDENTIFICATION</scope>
    <source>
        <strain evidence="3">cv. Jemalong A17</strain>
    </source>
</reference>
<dbReference type="EMBL" id="CM001217">
    <property type="protein sequence ID" value="KEH42032.1"/>
    <property type="molecule type" value="Genomic_DNA"/>
</dbReference>
<feature type="region of interest" description="Disordered" evidence="1">
    <location>
        <begin position="64"/>
        <end position="86"/>
    </location>
</feature>
<evidence type="ECO:0000256" key="1">
    <source>
        <dbReference type="SAM" id="MobiDB-lite"/>
    </source>
</evidence>
<gene>
    <name evidence="2" type="ordered locus">MTR_1g060080</name>
</gene>
<protein>
    <submittedName>
        <fullName evidence="2 3">Uncharacterized protein</fullName>
    </submittedName>
</protein>
<evidence type="ECO:0000313" key="2">
    <source>
        <dbReference type="EMBL" id="KEH42032.1"/>
    </source>
</evidence>
<dbReference type="AlphaFoldDB" id="A0A072VJQ1"/>
<proteinExistence type="predicted"/>
<evidence type="ECO:0000313" key="4">
    <source>
        <dbReference type="Proteomes" id="UP000002051"/>
    </source>
</evidence>
<dbReference type="HOGENOM" id="CLU_2281570_0_0_1"/>
<keyword evidence="4" id="KW-1185">Reference proteome</keyword>
<organism evidence="2 4">
    <name type="scientific">Medicago truncatula</name>
    <name type="common">Barrel medic</name>
    <name type="synonym">Medicago tribuloides</name>
    <dbReference type="NCBI Taxonomy" id="3880"/>
    <lineage>
        <taxon>Eukaryota</taxon>
        <taxon>Viridiplantae</taxon>
        <taxon>Streptophyta</taxon>
        <taxon>Embryophyta</taxon>
        <taxon>Tracheophyta</taxon>
        <taxon>Spermatophyta</taxon>
        <taxon>Magnoliopsida</taxon>
        <taxon>eudicotyledons</taxon>
        <taxon>Gunneridae</taxon>
        <taxon>Pentapetalae</taxon>
        <taxon>rosids</taxon>
        <taxon>fabids</taxon>
        <taxon>Fabales</taxon>
        <taxon>Fabaceae</taxon>
        <taxon>Papilionoideae</taxon>
        <taxon>50 kb inversion clade</taxon>
        <taxon>NPAAA clade</taxon>
        <taxon>Hologalegina</taxon>
        <taxon>IRL clade</taxon>
        <taxon>Trifolieae</taxon>
        <taxon>Medicago</taxon>
    </lineage>
</organism>
<feature type="compositionally biased region" description="Basic and acidic residues" evidence="1">
    <location>
        <begin position="76"/>
        <end position="86"/>
    </location>
</feature>
<dbReference type="Proteomes" id="UP000002051">
    <property type="component" value="Unassembled WGS sequence"/>
</dbReference>
<reference evidence="2 4" key="2">
    <citation type="journal article" date="2014" name="BMC Genomics">
        <title>An improved genome release (version Mt4.0) for the model legume Medicago truncatula.</title>
        <authorList>
            <person name="Tang H."/>
            <person name="Krishnakumar V."/>
            <person name="Bidwell S."/>
            <person name="Rosen B."/>
            <person name="Chan A."/>
            <person name="Zhou S."/>
            <person name="Gentzbittel L."/>
            <person name="Childs K.L."/>
            <person name="Yandell M."/>
            <person name="Gundlach H."/>
            <person name="Mayer K.F."/>
            <person name="Schwartz D.C."/>
            <person name="Town C.D."/>
        </authorList>
    </citation>
    <scope>GENOME REANNOTATION</scope>
    <source>
        <strain evidence="2">A17</strain>
        <strain evidence="3 4">cv. Jemalong A17</strain>
    </source>
</reference>
<dbReference type="EnsemblPlants" id="KEH42032">
    <property type="protein sequence ID" value="KEH42032"/>
    <property type="gene ID" value="MTR_1g060080"/>
</dbReference>
<accession>A0A072VJQ1</accession>
<sequence>MNSGCDDLFHNFDGKWLKGSMRKIGACDVVHVELCSMLYQNGSRLTANGLDWSTKIQQRRPCLPHSNLSSLKKSGRKDSDHKREGDGRTLIHLRRVYISLLN</sequence>
<reference evidence="2 4" key="1">
    <citation type="journal article" date="2011" name="Nature">
        <title>The Medicago genome provides insight into the evolution of rhizobial symbioses.</title>
        <authorList>
            <person name="Young N.D."/>
            <person name="Debelle F."/>
            <person name="Oldroyd G.E."/>
            <person name="Geurts R."/>
            <person name="Cannon S.B."/>
            <person name="Udvardi M.K."/>
            <person name="Benedito V.A."/>
            <person name="Mayer K.F."/>
            <person name="Gouzy J."/>
            <person name="Schoof H."/>
            <person name="Van de Peer Y."/>
            <person name="Proost S."/>
            <person name="Cook D.R."/>
            <person name="Meyers B.C."/>
            <person name="Spannagl M."/>
            <person name="Cheung F."/>
            <person name="De Mita S."/>
            <person name="Krishnakumar V."/>
            <person name="Gundlach H."/>
            <person name="Zhou S."/>
            <person name="Mudge J."/>
            <person name="Bharti A.K."/>
            <person name="Murray J.D."/>
            <person name="Naoumkina M.A."/>
            <person name="Rosen B."/>
            <person name="Silverstein K.A."/>
            <person name="Tang H."/>
            <person name="Rombauts S."/>
            <person name="Zhao P.X."/>
            <person name="Zhou P."/>
            <person name="Barbe V."/>
            <person name="Bardou P."/>
            <person name="Bechner M."/>
            <person name="Bellec A."/>
            <person name="Berger A."/>
            <person name="Berges H."/>
            <person name="Bidwell S."/>
            <person name="Bisseling T."/>
            <person name="Choisne N."/>
            <person name="Couloux A."/>
            <person name="Denny R."/>
            <person name="Deshpande S."/>
            <person name="Dai X."/>
            <person name="Doyle J.J."/>
            <person name="Dudez A.M."/>
            <person name="Farmer A.D."/>
            <person name="Fouteau S."/>
            <person name="Franken C."/>
            <person name="Gibelin C."/>
            <person name="Gish J."/>
            <person name="Goldstein S."/>
            <person name="Gonzalez A.J."/>
            <person name="Green P.J."/>
            <person name="Hallab A."/>
            <person name="Hartog M."/>
            <person name="Hua A."/>
            <person name="Humphray S.J."/>
            <person name="Jeong D.H."/>
            <person name="Jing Y."/>
            <person name="Jocker A."/>
            <person name="Kenton S.M."/>
            <person name="Kim D.J."/>
            <person name="Klee K."/>
            <person name="Lai H."/>
            <person name="Lang C."/>
            <person name="Lin S."/>
            <person name="Macmil S.L."/>
            <person name="Magdelenat G."/>
            <person name="Matthews L."/>
            <person name="McCorrison J."/>
            <person name="Monaghan E.L."/>
            <person name="Mun J.H."/>
            <person name="Najar F.Z."/>
            <person name="Nicholson C."/>
            <person name="Noirot C."/>
            <person name="O'Bleness M."/>
            <person name="Paule C.R."/>
            <person name="Poulain J."/>
            <person name="Prion F."/>
            <person name="Qin B."/>
            <person name="Qu C."/>
            <person name="Retzel E.F."/>
            <person name="Riddle C."/>
            <person name="Sallet E."/>
            <person name="Samain S."/>
            <person name="Samson N."/>
            <person name="Sanders I."/>
            <person name="Saurat O."/>
            <person name="Scarpelli C."/>
            <person name="Schiex T."/>
            <person name="Segurens B."/>
            <person name="Severin A.J."/>
            <person name="Sherrier D.J."/>
            <person name="Shi R."/>
            <person name="Sims S."/>
            <person name="Singer S.R."/>
            <person name="Sinharoy S."/>
            <person name="Sterck L."/>
            <person name="Viollet A."/>
            <person name="Wang B.B."/>
            <person name="Wang K."/>
            <person name="Wang M."/>
            <person name="Wang X."/>
            <person name="Warfsmann J."/>
            <person name="Weissenbach J."/>
            <person name="White D.D."/>
            <person name="White J.D."/>
            <person name="Wiley G.B."/>
            <person name="Wincker P."/>
            <person name="Xing Y."/>
            <person name="Yang L."/>
            <person name="Yao Z."/>
            <person name="Ying F."/>
            <person name="Zhai J."/>
            <person name="Zhou L."/>
            <person name="Zuber A."/>
            <person name="Denarie J."/>
            <person name="Dixon R.A."/>
            <person name="May G.D."/>
            <person name="Schwartz D.C."/>
            <person name="Rogers J."/>
            <person name="Quetier F."/>
            <person name="Town C.D."/>
            <person name="Roe B.A."/>
        </authorList>
    </citation>
    <scope>NUCLEOTIDE SEQUENCE [LARGE SCALE GENOMIC DNA]</scope>
    <source>
        <strain evidence="2">A17</strain>
        <strain evidence="3 4">cv. Jemalong A17</strain>
    </source>
</reference>
<name>A0A072VJQ1_MEDTR</name>
<evidence type="ECO:0000313" key="3">
    <source>
        <dbReference type="EnsemblPlants" id="KEH42032"/>
    </source>
</evidence>